<dbReference type="PROSITE" id="PS01175">
    <property type="entry name" value="RIBONUCLEASE_II"/>
    <property type="match status" value="1"/>
</dbReference>
<evidence type="ECO:0000256" key="1">
    <source>
        <dbReference type="ARBA" id="ARBA00001849"/>
    </source>
</evidence>
<dbReference type="Gene3D" id="2.40.50.140">
    <property type="entry name" value="Nucleic acid-binding proteins"/>
    <property type="match status" value="3"/>
</dbReference>
<accession>A0A410D7C6</accession>
<dbReference type="InterPro" id="IPR022966">
    <property type="entry name" value="RNase_II/R_CS"/>
</dbReference>
<evidence type="ECO:0000256" key="5">
    <source>
        <dbReference type="ARBA" id="ARBA00022801"/>
    </source>
</evidence>
<dbReference type="AlphaFoldDB" id="A0A410D7C6"/>
<dbReference type="RefSeq" id="WP_128166424.1">
    <property type="nucleotide sequence ID" value="NZ_AP021853.1"/>
</dbReference>
<dbReference type="SMART" id="SM00955">
    <property type="entry name" value="RNB"/>
    <property type="match status" value="1"/>
</dbReference>
<dbReference type="Proteomes" id="UP000326951">
    <property type="component" value="Chromosome"/>
</dbReference>
<evidence type="ECO:0000256" key="3">
    <source>
        <dbReference type="ARBA" id="ARBA00022490"/>
    </source>
</evidence>
<dbReference type="HAMAP" id="MF_01895">
    <property type="entry name" value="RNase_R"/>
    <property type="match status" value="1"/>
</dbReference>
<dbReference type="InterPro" id="IPR011805">
    <property type="entry name" value="RNase_R"/>
</dbReference>
<evidence type="ECO:0000256" key="4">
    <source>
        <dbReference type="ARBA" id="ARBA00022722"/>
    </source>
</evidence>
<dbReference type="InterPro" id="IPR001900">
    <property type="entry name" value="RNase_II/R"/>
</dbReference>
<dbReference type="FunFam" id="2.40.50.140:FF:000273">
    <property type="entry name" value="Ribonuclease R"/>
    <property type="match status" value="1"/>
</dbReference>
<evidence type="ECO:0000256" key="7">
    <source>
        <dbReference type="ARBA" id="ARBA00022884"/>
    </source>
</evidence>
<dbReference type="InterPro" id="IPR003029">
    <property type="entry name" value="S1_domain"/>
</dbReference>
<keyword evidence="5 8" id="KW-0378">Hydrolase</keyword>
<keyword evidence="4 8" id="KW-0540">Nuclease</keyword>
<evidence type="ECO:0000313" key="11">
    <source>
        <dbReference type="EMBL" id="BBN98287.1"/>
    </source>
</evidence>
<reference evidence="11 14" key="2">
    <citation type="submission" date="2019-09" db="EMBL/GenBank/DDBJ databases">
        <title>Complete genome sequence of Sporolactobacillus terrae 70-3.</title>
        <authorList>
            <person name="Tanaka N."/>
            <person name="Shiwa Y."/>
            <person name="Fujita N."/>
            <person name="Tanasupawat S."/>
        </authorList>
    </citation>
    <scope>NUCLEOTIDE SEQUENCE [LARGE SCALE GENOMIC DNA]</scope>
    <source>
        <strain evidence="11 14">70-3</strain>
    </source>
</reference>
<evidence type="ECO:0000259" key="10">
    <source>
        <dbReference type="PROSITE" id="PS50126"/>
    </source>
</evidence>
<dbReference type="GO" id="GO:0005829">
    <property type="term" value="C:cytosol"/>
    <property type="evidence" value="ECO:0007669"/>
    <property type="project" value="TreeGrafter"/>
</dbReference>
<dbReference type="Pfam" id="PF00773">
    <property type="entry name" value="RNB"/>
    <property type="match status" value="1"/>
</dbReference>
<evidence type="ECO:0000313" key="12">
    <source>
        <dbReference type="EMBL" id="QAA22003.1"/>
    </source>
</evidence>
<evidence type="ECO:0000256" key="8">
    <source>
        <dbReference type="HAMAP-Rule" id="MF_01895"/>
    </source>
</evidence>
<dbReference type="PANTHER" id="PTHR23355:SF9">
    <property type="entry name" value="DIS3-LIKE EXONUCLEASE 2"/>
    <property type="match status" value="1"/>
</dbReference>
<organism evidence="11 14">
    <name type="scientific">Sporolactobacillus terrae</name>
    <dbReference type="NCBI Taxonomy" id="269673"/>
    <lineage>
        <taxon>Bacteria</taxon>
        <taxon>Bacillati</taxon>
        <taxon>Bacillota</taxon>
        <taxon>Bacilli</taxon>
        <taxon>Bacillales</taxon>
        <taxon>Sporolactobacillaceae</taxon>
        <taxon>Sporolactobacillus</taxon>
    </lineage>
</organism>
<feature type="domain" description="S1 motif" evidence="10">
    <location>
        <begin position="627"/>
        <end position="707"/>
    </location>
</feature>
<dbReference type="EMBL" id="CP025688">
    <property type="protein sequence ID" value="QAA22003.1"/>
    <property type="molecule type" value="Genomic_DNA"/>
</dbReference>
<dbReference type="FunFam" id="2.40.50.140:FF:000213">
    <property type="entry name" value="Ribonuclease R"/>
    <property type="match status" value="1"/>
</dbReference>
<dbReference type="InterPro" id="IPR050180">
    <property type="entry name" value="RNR_Ribonuclease"/>
</dbReference>
<name>A0A410D7C6_9BACL</name>
<dbReference type="Pfam" id="PF17876">
    <property type="entry name" value="CSD2"/>
    <property type="match status" value="1"/>
</dbReference>
<keyword evidence="6 8" id="KW-0269">Exonuclease</keyword>
<feature type="compositionally biased region" description="Low complexity" evidence="9">
    <location>
        <begin position="767"/>
        <end position="782"/>
    </location>
</feature>
<keyword evidence="7 8" id="KW-0694">RNA-binding</keyword>
<dbReference type="FunFam" id="2.40.50.140:FF:000219">
    <property type="entry name" value="Ribonuclease R"/>
    <property type="match status" value="1"/>
</dbReference>
<dbReference type="GO" id="GO:0008859">
    <property type="term" value="F:exoribonuclease II activity"/>
    <property type="evidence" value="ECO:0007669"/>
    <property type="project" value="UniProtKB-UniRule"/>
</dbReference>
<dbReference type="PROSITE" id="PS50126">
    <property type="entry name" value="S1"/>
    <property type="match status" value="1"/>
</dbReference>
<comment type="subcellular location">
    <subcellularLocation>
        <location evidence="2 8">Cytoplasm</location>
    </subcellularLocation>
</comment>
<dbReference type="NCBIfam" id="TIGR02063">
    <property type="entry name" value="RNase_R"/>
    <property type="match status" value="1"/>
</dbReference>
<dbReference type="SMART" id="SM00357">
    <property type="entry name" value="CSP"/>
    <property type="match status" value="2"/>
</dbReference>
<dbReference type="InterPro" id="IPR013223">
    <property type="entry name" value="RNase_B_OB_dom"/>
</dbReference>
<dbReference type="STRING" id="1449983.GCA_000647835_01219"/>
<dbReference type="PANTHER" id="PTHR23355">
    <property type="entry name" value="RIBONUCLEASE"/>
    <property type="match status" value="1"/>
</dbReference>
<dbReference type="InterPro" id="IPR011129">
    <property type="entry name" value="CSD"/>
</dbReference>
<dbReference type="Proteomes" id="UP000285882">
    <property type="component" value="Chromosome"/>
</dbReference>
<dbReference type="EC" id="3.1.13.1" evidence="8"/>
<comment type="catalytic activity">
    <reaction evidence="1 8">
        <text>Exonucleolytic cleavage in the 3'- to 5'-direction to yield nucleoside 5'-phosphates.</text>
        <dbReference type="EC" id="3.1.13.1"/>
    </reaction>
</comment>
<evidence type="ECO:0000256" key="6">
    <source>
        <dbReference type="ARBA" id="ARBA00022839"/>
    </source>
</evidence>
<gene>
    <name evidence="11" type="primary">vacB</name>
    <name evidence="8 12" type="synonym">rnr</name>
    <name evidence="12" type="ORF">C0674_04880</name>
    <name evidence="11" type="ORF">St703_09920</name>
</gene>
<dbReference type="GO" id="GO:0006402">
    <property type="term" value="P:mRNA catabolic process"/>
    <property type="evidence" value="ECO:0007669"/>
    <property type="project" value="TreeGrafter"/>
</dbReference>
<dbReference type="SMART" id="SM00316">
    <property type="entry name" value="S1"/>
    <property type="match status" value="1"/>
</dbReference>
<comment type="similarity">
    <text evidence="8">Belongs to the RNR ribonuclease family. RNase R subfamily.</text>
</comment>
<dbReference type="Pfam" id="PF08206">
    <property type="entry name" value="OB_RNB"/>
    <property type="match status" value="1"/>
</dbReference>
<dbReference type="InterPro" id="IPR040476">
    <property type="entry name" value="CSD2"/>
</dbReference>
<evidence type="ECO:0000313" key="13">
    <source>
        <dbReference type="Proteomes" id="UP000285882"/>
    </source>
</evidence>
<evidence type="ECO:0000256" key="9">
    <source>
        <dbReference type="SAM" id="MobiDB-lite"/>
    </source>
</evidence>
<feature type="region of interest" description="Disordered" evidence="9">
    <location>
        <begin position="708"/>
        <end position="782"/>
    </location>
</feature>
<evidence type="ECO:0000313" key="14">
    <source>
        <dbReference type="Proteomes" id="UP000326951"/>
    </source>
</evidence>
<dbReference type="CDD" id="cd04471">
    <property type="entry name" value="S1_RNase_R"/>
    <property type="match status" value="1"/>
</dbReference>
<dbReference type="GO" id="GO:0003723">
    <property type="term" value="F:RNA binding"/>
    <property type="evidence" value="ECO:0007669"/>
    <property type="project" value="UniProtKB-UniRule"/>
</dbReference>
<evidence type="ECO:0000256" key="2">
    <source>
        <dbReference type="ARBA" id="ARBA00004496"/>
    </source>
</evidence>
<protein>
    <recommendedName>
        <fullName evidence="8">Ribonuclease R</fullName>
        <shortName evidence="8">RNase R</shortName>
        <ecNumber evidence="8">3.1.13.1</ecNumber>
    </recommendedName>
</protein>
<proteinExistence type="inferred from homology"/>
<keyword evidence="3 8" id="KW-0963">Cytoplasm</keyword>
<dbReference type="Pfam" id="PF00575">
    <property type="entry name" value="S1"/>
    <property type="match status" value="1"/>
</dbReference>
<reference evidence="12 13" key="1">
    <citation type="submission" date="2018-01" db="EMBL/GenBank/DDBJ databases">
        <title>Complete genome sequencing of Sporolactobacillus terrae DLG3.</title>
        <authorList>
            <person name="Nam Y.-D."/>
            <person name="Kang J."/>
            <person name="Chung W.-H."/>
        </authorList>
    </citation>
    <scope>NUCLEOTIDE SEQUENCE [LARGE SCALE GENOMIC DNA]</scope>
    <source>
        <strain evidence="12 13">DLG3</strain>
    </source>
</reference>
<dbReference type="EMBL" id="AP021853">
    <property type="protein sequence ID" value="BBN98287.1"/>
    <property type="molecule type" value="Genomic_DNA"/>
</dbReference>
<dbReference type="NCBIfam" id="TIGR00358">
    <property type="entry name" value="3_prime_RNase"/>
    <property type="match status" value="1"/>
</dbReference>
<comment type="function">
    <text evidence="8">3'-5' exoribonuclease that releases 5'-nucleoside monophosphates and is involved in maturation of structured RNAs.</text>
</comment>
<dbReference type="InterPro" id="IPR004476">
    <property type="entry name" value="RNase_II/RNase_R"/>
</dbReference>
<dbReference type="InterPro" id="IPR012340">
    <property type="entry name" value="NA-bd_OB-fold"/>
</dbReference>
<dbReference type="SUPFAM" id="SSF50249">
    <property type="entry name" value="Nucleic acid-binding proteins"/>
    <property type="match status" value="4"/>
</dbReference>
<sequence length="782" mass="88674">MAEERIQKILNYMREETYRPMTLKELEEAFGASEPQTFTDFVKTMNDLEEQGLVIRTRADRYGLPEKMNLMKGRVQAHAKGFAFIIPEDDKLDDVFVSPNDLAGAMNGDTVVIRVTHKTTGERPEGTVIRILERAVTKVVGTFNAGRHFGFVIPDDNRINGDIFIPENAEHGAMEGHKVVAEITKYPEGRKNAEGMITQILGHKNDPGIDILSIIYKHDLPLEYPPEVLAEAEAIPGELSEKDYEGRRDLRGETIVTIDGEDSKDLDDAVTVSRLDNGNYKLGVHIADVSYYVTEGSALDAEAYERGTSVYLVDRVIPMIPHRLSNGICSLNPHVDRLTISCEMEINPQGVVVGHEIFPSVIRSTERMTYNNVRKILKREDDEVLERYKDMIPFFDLMAELAGILEKHRQERGAIDFDFTEAKIVVDEQGKPVDVVIRERTVAERLIESFMLAANETVAEHVDKLRLPFIYRVHEEPNSEKLEKFFDFVVNFGYVLHGSPDNVHPRTLQSLLEKAKGQPEEAVISTVMLRSMAKAKYDDKCLGHFGLSTEYYTHFTSPIRRYPDLTVHRLLRKYLFEKKTDQKTQEFWKSKMPEIAKHTSECEQRAVEAERDTDDLKKAEFMQDKVGETFSGVVSGVTNFGLFVELSNTIEGLVHISYLTDDYYHYSEENMALVGERTGHLFRIGDEIEVRVLNVNLDEHAVDFEVVGMKPQKPRQRKSRPTIIQGKTGPQNGGKKRFGDRNGNKSTNSRGGGNRNRNGNRRGGNNHGSSNRSFSNNQGKNE</sequence>
<keyword evidence="13" id="KW-1185">Reference proteome</keyword>